<reference evidence="1 2" key="1">
    <citation type="submission" date="2018-05" db="EMBL/GenBank/DDBJ databases">
        <title>Draft Genome Sequence of Arthrobacter cumminsii IME1328, Isolated from a Patient Who Suffered from Foot Ulcers in China.</title>
        <authorList>
            <person name="Li M."/>
            <person name="Jiang Z."/>
            <person name="Sun Q."/>
            <person name="Tong Y."/>
        </authorList>
    </citation>
    <scope>NUCLEOTIDE SEQUENCE [LARGE SCALE GENOMIC DNA]</scope>
    <source>
        <strain evidence="1 2">IME1328</strain>
    </source>
</reference>
<comment type="caution">
    <text evidence="1">The sequence shown here is derived from an EMBL/GenBank/DDBJ whole genome shotgun (WGS) entry which is preliminary data.</text>
</comment>
<evidence type="ECO:0000313" key="2">
    <source>
        <dbReference type="Proteomes" id="UP000245514"/>
    </source>
</evidence>
<protein>
    <submittedName>
        <fullName evidence="1">Uncharacterized protein</fullName>
    </submittedName>
</protein>
<name>A0ABX5L403_9MICC</name>
<evidence type="ECO:0000313" key="1">
    <source>
        <dbReference type="EMBL" id="PWI27364.1"/>
    </source>
</evidence>
<sequence>MGMRFDDLFEDMSHELLAGQWQEMRAEAGELARAEYARRDFLTEVAGAQVKVHVTGHSFTGKVAAVGSGWFGIESARESWLFPDQAGVWVEVLGSTAGVGSVPRTEVQPRNTAQFRNAAQCRSTKAPWKSALRAVGRDRQSVRFVLSDGVVGSGLIVAVGGDFVRMQAQVGGSASRSLVLVPLGALAAVSAVSTI</sequence>
<proteinExistence type="predicted"/>
<accession>A0ABX5L403</accession>
<keyword evidence="2" id="KW-1185">Reference proteome</keyword>
<dbReference type="EMBL" id="QFWG01000010">
    <property type="protein sequence ID" value="PWI27364.1"/>
    <property type="molecule type" value="Genomic_DNA"/>
</dbReference>
<organism evidence="1 2">
    <name type="scientific">Pseudoglutamicibacter cumminsii</name>
    <dbReference type="NCBI Taxonomy" id="156979"/>
    <lineage>
        <taxon>Bacteria</taxon>
        <taxon>Bacillati</taxon>
        <taxon>Actinomycetota</taxon>
        <taxon>Actinomycetes</taxon>
        <taxon>Micrococcales</taxon>
        <taxon>Micrococcaceae</taxon>
        <taxon>Pseudoglutamicibacter</taxon>
    </lineage>
</organism>
<dbReference type="Proteomes" id="UP000245514">
    <property type="component" value="Unassembled WGS sequence"/>
</dbReference>
<gene>
    <name evidence="1" type="ORF">CAY35_07795</name>
</gene>